<dbReference type="Proteomes" id="UP000266389">
    <property type="component" value="Unassembled WGS sequence"/>
</dbReference>
<evidence type="ECO:0000313" key="2">
    <source>
        <dbReference type="EMBL" id="RFM24064.1"/>
    </source>
</evidence>
<evidence type="ECO:0000313" key="3">
    <source>
        <dbReference type="EMBL" id="RFM25443.1"/>
    </source>
</evidence>
<dbReference type="InterPro" id="IPR013766">
    <property type="entry name" value="Thioredoxin_domain"/>
</dbReference>
<proteinExistence type="predicted"/>
<dbReference type="InterPro" id="IPR011990">
    <property type="entry name" value="TPR-like_helical_dom_sf"/>
</dbReference>
<accession>A0A395M2C1</accession>
<reference evidence="2 4" key="1">
    <citation type="journal article" date="2011" name="ISME J.">
        <title>Community ecology of hot spring cyanobacterial mats: predominant populations and their functional potential.</title>
        <authorList>
            <person name="Klatt C.G."/>
            <person name="Wood J.M."/>
            <person name="Rusch D.B."/>
            <person name="Bateson M.M."/>
            <person name="Hamamura N."/>
            <person name="Heidelberg J.F."/>
            <person name="Grossman A.R."/>
            <person name="Bhaya D."/>
            <person name="Cohan F.M."/>
            <person name="Kuhl M."/>
            <person name="Bryant D.A."/>
            <person name="Ward D.M."/>
        </authorList>
    </citation>
    <scope>NUCLEOTIDE SEQUENCE [LARGE SCALE GENOMIC DNA]</scope>
    <source>
        <strain evidence="2">OS</strain>
    </source>
</reference>
<organism evidence="2 4">
    <name type="scientific">Candidatus Thermochlorobacter aerophilus</name>
    <dbReference type="NCBI Taxonomy" id="1868324"/>
    <lineage>
        <taxon>Bacteria</taxon>
        <taxon>Pseudomonadati</taxon>
        <taxon>Chlorobiota</taxon>
        <taxon>Chlorobiia</taxon>
        <taxon>Chlorobiales</taxon>
        <taxon>Candidatus Thermochlorobacteriaceae</taxon>
        <taxon>Candidatus Thermochlorobacter</taxon>
    </lineage>
</organism>
<dbReference type="GO" id="GO:0006950">
    <property type="term" value="P:response to stress"/>
    <property type="evidence" value="ECO:0007669"/>
    <property type="project" value="UniProtKB-ARBA"/>
</dbReference>
<dbReference type="Gene3D" id="3.40.30.10">
    <property type="entry name" value="Glutaredoxin"/>
    <property type="match status" value="1"/>
</dbReference>
<feature type="domain" description="Thioredoxin" evidence="1">
    <location>
        <begin position="506"/>
        <end position="645"/>
    </location>
</feature>
<sequence length="660" mass="75392">MLFSACLTLDPDDTPIIDAETRIKRSSTVIGDTFNVVYLPPEPIDSNQSPPTVVYTFKFWQPEFFESESPQIRRAKMENYRNLYWYLPIAIPSSAQILSYYIADIPNQDSLATEDYLIYNRAGKPVQWSHYRLAHALLRRKANIDTVLSLLKTELSLYPNSDDAYISYWSLYFQHAGRTDEALATIEREIAEVRRQRRDDPRLLEAISLMYIYGMNNRRRAYEITRDIPDTYLHPLNLYNRFLIEPDNDKRELALAAMTEKYPTHPLTPKMNLTHLLFYLSNQTFSSYRDRGAIFAESILNRRLTALRNARVNTYAIRYLFDYYASLNPSKALPYVRDVLRMDYDREVYDPLTLLGFAARYADTKDYAGLAIDLASKAIEAIEADKQKPLVFRPEPEFVQTEAARRLFHQDVIGCAYYYIGKAYLSIGDDKSALANFREAEKTCLSQQAELYFEMAKLLHKLKDGAALDYAIKSLAVKNSDAVQAWLNTSLKPKFKKGESVSSLLSTALRSAPPFSLTLLNGKTVSSESLANPLTLLYFWSPNSTMSKLLLSELQLLSAKYRARGVGFFAIDTEDDLRTVKSSPEEFAFSIPFATATPEMIVDYQVSLLPSVVIIKSGKIIYRQLGYCKDFVSQVEVALQDALLTSDASTALPNEKKRKR</sequence>
<dbReference type="EMBL" id="PHFL01000049">
    <property type="protein sequence ID" value="RFM24064.1"/>
    <property type="molecule type" value="Genomic_DNA"/>
</dbReference>
<name>A0A395M2C1_9BACT</name>
<dbReference type="PROSITE" id="PS51352">
    <property type="entry name" value="THIOREDOXIN_2"/>
    <property type="match status" value="1"/>
</dbReference>
<reference evidence="2" key="2">
    <citation type="submission" date="2017-08" db="EMBL/GenBank/DDBJ databases">
        <authorList>
            <person name="de Groot N.N."/>
        </authorList>
    </citation>
    <scope>NUCLEOTIDE SEQUENCE</scope>
    <source>
        <strain evidence="2">OS</strain>
    </source>
</reference>
<evidence type="ECO:0000259" key="1">
    <source>
        <dbReference type="PROSITE" id="PS51352"/>
    </source>
</evidence>
<dbReference type="AlphaFoldDB" id="A0A395M2C1"/>
<dbReference type="InterPro" id="IPR036249">
    <property type="entry name" value="Thioredoxin-like_sf"/>
</dbReference>
<protein>
    <recommendedName>
        <fullName evidence="1">Thioredoxin domain-containing protein</fullName>
    </recommendedName>
</protein>
<dbReference type="EMBL" id="PHFL01000002">
    <property type="protein sequence ID" value="RFM25443.1"/>
    <property type="molecule type" value="Genomic_DNA"/>
</dbReference>
<dbReference type="SUPFAM" id="SSF52833">
    <property type="entry name" value="Thioredoxin-like"/>
    <property type="match status" value="1"/>
</dbReference>
<dbReference type="Gene3D" id="1.25.40.10">
    <property type="entry name" value="Tetratricopeptide repeat domain"/>
    <property type="match status" value="1"/>
</dbReference>
<gene>
    <name evidence="3" type="ORF">D0433_00700</name>
    <name evidence="2" type="ORF">D0433_08170</name>
</gene>
<evidence type="ECO:0000313" key="4">
    <source>
        <dbReference type="Proteomes" id="UP000266389"/>
    </source>
</evidence>
<comment type="caution">
    <text evidence="2">The sequence shown here is derived from an EMBL/GenBank/DDBJ whole genome shotgun (WGS) entry which is preliminary data.</text>
</comment>